<evidence type="ECO:0000256" key="6">
    <source>
        <dbReference type="ARBA" id="ARBA00022694"/>
    </source>
</evidence>
<gene>
    <name evidence="7" type="primary">trmB</name>
    <name evidence="8" type="ordered locus">COSY_0893</name>
</gene>
<feature type="binding site" evidence="7">
    <location>
        <position position="132"/>
    </location>
    <ligand>
        <name>S-adenosyl-L-methionine</name>
        <dbReference type="ChEBI" id="CHEBI:59789"/>
    </ligand>
</feature>
<dbReference type="STRING" id="412965.COSY_0893"/>
<dbReference type="EC" id="2.1.1.33" evidence="7"/>
<feature type="binding site" evidence="7">
    <location>
        <position position="57"/>
    </location>
    <ligand>
        <name>S-adenosyl-L-methionine</name>
        <dbReference type="ChEBI" id="CHEBI:59789"/>
    </ligand>
</feature>
<dbReference type="UniPathway" id="UPA00989"/>
<comment type="caution">
    <text evidence="7">Lacks conserved residue(s) required for the propagation of feature annotation.</text>
</comment>
<evidence type="ECO:0000313" key="9">
    <source>
        <dbReference type="Proteomes" id="UP000000247"/>
    </source>
</evidence>
<keyword evidence="9" id="KW-1185">Reference proteome</keyword>
<comment type="function">
    <text evidence="2 7">Catalyzes the formation of N(7)-methylguanine at position 46 (m7G46) in tRNA.</text>
</comment>
<evidence type="ECO:0000256" key="3">
    <source>
        <dbReference type="ARBA" id="ARBA00022603"/>
    </source>
</evidence>
<keyword evidence="5 7" id="KW-0949">S-adenosyl-L-methionine</keyword>
<evidence type="ECO:0000256" key="5">
    <source>
        <dbReference type="ARBA" id="ARBA00022691"/>
    </source>
</evidence>
<dbReference type="Proteomes" id="UP000000247">
    <property type="component" value="Chromosome"/>
</dbReference>
<dbReference type="HOGENOM" id="CLU_050910_0_1_6"/>
<dbReference type="EMBL" id="AP009247">
    <property type="protein sequence ID" value="BAF61997.1"/>
    <property type="molecule type" value="Genomic_DNA"/>
</dbReference>
<dbReference type="GO" id="GO:0043527">
    <property type="term" value="C:tRNA methyltransferase complex"/>
    <property type="evidence" value="ECO:0007669"/>
    <property type="project" value="TreeGrafter"/>
</dbReference>
<dbReference type="InterPro" id="IPR003358">
    <property type="entry name" value="tRNA_(Gua-N-7)_MeTrfase_Trmb"/>
</dbReference>
<evidence type="ECO:0000256" key="2">
    <source>
        <dbReference type="ARBA" id="ARBA00003015"/>
    </source>
</evidence>
<feature type="binding site" evidence="7">
    <location>
        <position position="109"/>
    </location>
    <ligand>
        <name>S-adenosyl-L-methionine</name>
        <dbReference type="ChEBI" id="CHEBI:59789"/>
    </ligand>
</feature>
<dbReference type="PANTHER" id="PTHR23417:SF14">
    <property type="entry name" value="PENTACOTRIPEPTIDE-REPEAT REGION OF PRORP DOMAIN-CONTAINING PROTEIN"/>
    <property type="match status" value="1"/>
</dbReference>
<dbReference type="Gene3D" id="3.40.50.150">
    <property type="entry name" value="Vaccinia Virus protein VP39"/>
    <property type="match status" value="1"/>
</dbReference>
<keyword evidence="6 7" id="KW-0819">tRNA processing</keyword>
<protein>
    <recommendedName>
        <fullName evidence="7">tRNA (guanine-N(7)-)-methyltransferase</fullName>
        <ecNumber evidence="7">2.1.1.33</ecNumber>
    </recommendedName>
    <alternativeName>
        <fullName evidence="7">tRNA (guanine(46)-N(7))-methyltransferase</fullName>
    </alternativeName>
    <alternativeName>
        <fullName evidence="7">tRNA(m7G46)-methyltransferase</fullName>
    </alternativeName>
</protein>
<evidence type="ECO:0000256" key="7">
    <source>
        <dbReference type="HAMAP-Rule" id="MF_01057"/>
    </source>
</evidence>
<sequence length="227" mass="26597">MINQIRKIKSFVRRPGRLTLGQKMGLTKFWEDHGIDLPKGKINLNTLFVKQQKIVLEVGFGNGDSLLKMAINTPDRNFLGIEVYEAGVGQLINKAHKYQLNNLKIIKEDAVKVLTNHIEDSSFNLFQMFFPDPWHKKRHFKRRLVQTDFLNLLSHKMIKSGKIHIVTDSKHYAIHMMTVLERHPNFKNTQNAPIYSPRPEHQPITKFEQRSHRLGHDVWNLIFTNEK</sequence>
<dbReference type="NCBIfam" id="TIGR00091">
    <property type="entry name" value="tRNA (guanosine(46)-N7)-methyltransferase TrmB"/>
    <property type="match status" value="1"/>
</dbReference>
<evidence type="ECO:0000256" key="4">
    <source>
        <dbReference type="ARBA" id="ARBA00022679"/>
    </source>
</evidence>
<comment type="catalytic activity">
    <reaction evidence="1 7">
        <text>guanosine(46) in tRNA + S-adenosyl-L-methionine = N(7)-methylguanosine(46) in tRNA + S-adenosyl-L-homocysteine</text>
        <dbReference type="Rhea" id="RHEA:42708"/>
        <dbReference type="Rhea" id="RHEA-COMP:10188"/>
        <dbReference type="Rhea" id="RHEA-COMP:10189"/>
        <dbReference type="ChEBI" id="CHEBI:57856"/>
        <dbReference type="ChEBI" id="CHEBI:59789"/>
        <dbReference type="ChEBI" id="CHEBI:74269"/>
        <dbReference type="ChEBI" id="CHEBI:74480"/>
        <dbReference type="EC" id="2.1.1.33"/>
    </reaction>
</comment>
<keyword evidence="3 7" id="KW-0489">Methyltransferase</keyword>
<dbReference type="InterPro" id="IPR029063">
    <property type="entry name" value="SAM-dependent_MTases_sf"/>
</dbReference>
<dbReference type="InterPro" id="IPR055361">
    <property type="entry name" value="tRNA_methyltr_TrmB_bact"/>
</dbReference>
<dbReference type="SUPFAM" id="SSF53335">
    <property type="entry name" value="S-adenosyl-L-methionine-dependent methyltransferases"/>
    <property type="match status" value="1"/>
</dbReference>
<feature type="binding site" evidence="7">
    <location>
        <position position="82"/>
    </location>
    <ligand>
        <name>S-adenosyl-L-methionine</name>
        <dbReference type="ChEBI" id="CHEBI:59789"/>
    </ligand>
</feature>
<dbReference type="eggNOG" id="COG0220">
    <property type="taxonomic scope" value="Bacteria"/>
</dbReference>
<feature type="binding site" evidence="7">
    <location>
        <position position="168"/>
    </location>
    <ligand>
        <name>substrate</name>
    </ligand>
</feature>
<keyword evidence="4 7" id="KW-0808">Transferase</keyword>
<organism evidence="8 9">
    <name type="scientific">Vesicomyosocius okutanii subsp. Calyptogena okutanii (strain HA)</name>
    <dbReference type="NCBI Taxonomy" id="412965"/>
    <lineage>
        <taxon>Bacteria</taxon>
        <taxon>Pseudomonadati</taxon>
        <taxon>Pseudomonadota</taxon>
        <taxon>Gammaproteobacteria</taxon>
        <taxon>Candidatus Pseudothioglobaceae</taxon>
        <taxon>Candidatus Vesicomyidisocius</taxon>
    </lineage>
</organism>
<feature type="binding site" evidence="7">
    <location>
        <begin position="205"/>
        <end position="208"/>
    </location>
    <ligand>
        <name>substrate</name>
    </ligand>
</feature>
<accession>A5CVN7</accession>
<dbReference type="Pfam" id="PF02390">
    <property type="entry name" value="Methyltransf_4"/>
    <property type="match status" value="1"/>
</dbReference>
<name>A5CVN7_VESOH</name>
<evidence type="ECO:0000256" key="1">
    <source>
        <dbReference type="ARBA" id="ARBA00000142"/>
    </source>
</evidence>
<comment type="pathway">
    <text evidence="7">tRNA modification; N(7)-methylguanine-tRNA biosynthesis.</text>
</comment>
<dbReference type="HAMAP" id="MF_01057">
    <property type="entry name" value="tRNA_methyltr_TrmB"/>
    <property type="match status" value="1"/>
</dbReference>
<evidence type="ECO:0000313" key="8">
    <source>
        <dbReference type="EMBL" id="BAF61997.1"/>
    </source>
</evidence>
<comment type="similarity">
    <text evidence="7">Belongs to the class I-like SAM-binding methyltransferase superfamily. TrmB family.</text>
</comment>
<feature type="binding site" evidence="7">
    <location>
        <position position="136"/>
    </location>
    <ligand>
        <name>substrate</name>
    </ligand>
</feature>
<dbReference type="KEGG" id="vok:COSY_0893"/>
<dbReference type="AlphaFoldDB" id="A5CVN7"/>
<dbReference type="RefSeq" id="WP_011930266.1">
    <property type="nucleotide sequence ID" value="NC_009465.1"/>
</dbReference>
<reference evidence="9" key="1">
    <citation type="journal article" date="2007" name="Curr. Biol.">
        <title>Reduced genome of the thioautotrophic intracellular symbiont in a deep-sea clam, Calyptogena okutanii.</title>
        <authorList>
            <person name="Kuwahara H."/>
            <person name="Yoshida T."/>
            <person name="Takaki Y."/>
            <person name="Shimamura S."/>
            <person name="Nishi S."/>
            <person name="Harada M."/>
            <person name="Matsuyama K."/>
            <person name="Takishita K."/>
            <person name="Kawato M."/>
            <person name="Uematsu K."/>
            <person name="Fujiwara Y."/>
            <person name="Sato T."/>
            <person name="Kato C."/>
            <person name="Kitagawa M."/>
            <person name="Kato I."/>
            <person name="Maruyama T."/>
        </authorList>
    </citation>
    <scope>NUCLEOTIDE SEQUENCE [LARGE SCALE GENOMIC DNA]</scope>
    <source>
        <strain evidence="9">HA</strain>
    </source>
</reference>
<dbReference type="PROSITE" id="PS51625">
    <property type="entry name" value="SAM_MT_TRMB"/>
    <property type="match status" value="1"/>
</dbReference>
<proteinExistence type="inferred from homology"/>
<dbReference type="GO" id="GO:0008176">
    <property type="term" value="F:tRNA (guanine(46)-N7)-methyltransferase activity"/>
    <property type="evidence" value="ECO:0007669"/>
    <property type="project" value="UniProtKB-UniRule"/>
</dbReference>
<dbReference type="PANTHER" id="PTHR23417">
    <property type="entry name" value="3-DEOXY-D-MANNO-OCTULOSONIC-ACID TRANSFERASE/TRNA GUANINE-N 7 - -METHYLTRANSFERASE"/>
    <property type="match status" value="1"/>
</dbReference>